<protein>
    <submittedName>
        <fullName evidence="2">Uncharacterized protein</fullName>
    </submittedName>
</protein>
<reference evidence="2" key="1">
    <citation type="submission" date="2025-08" db="UniProtKB">
        <authorList>
            <consortium name="RefSeq"/>
        </authorList>
    </citation>
    <scope>IDENTIFICATION</scope>
</reference>
<dbReference type="RefSeq" id="XP_016446190.1">
    <property type="nucleotide sequence ID" value="XM_016590704.1"/>
</dbReference>
<dbReference type="AlphaFoldDB" id="A0A1S3Y245"/>
<organism evidence="2">
    <name type="scientific">Nicotiana tabacum</name>
    <name type="common">Common tobacco</name>
    <dbReference type="NCBI Taxonomy" id="4097"/>
    <lineage>
        <taxon>Eukaryota</taxon>
        <taxon>Viridiplantae</taxon>
        <taxon>Streptophyta</taxon>
        <taxon>Embryophyta</taxon>
        <taxon>Tracheophyta</taxon>
        <taxon>Spermatophyta</taxon>
        <taxon>Magnoliopsida</taxon>
        <taxon>eudicotyledons</taxon>
        <taxon>Gunneridae</taxon>
        <taxon>Pentapetalae</taxon>
        <taxon>asterids</taxon>
        <taxon>lamiids</taxon>
        <taxon>Solanales</taxon>
        <taxon>Solanaceae</taxon>
        <taxon>Nicotianoideae</taxon>
        <taxon>Nicotianeae</taxon>
        <taxon>Nicotiana</taxon>
    </lineage>
</organism>
<dbReference type="OMA" id="TEHANAQ"/>
<dbReference type="PaxDb" id="4097-A0A1S3Y245"/>
<evidence type="ECO:0000256" key="1">
    <source>
        <dbReference type="SAM" id="MobiDB-lite"/>
    </source>
</evidence>
<accession>A0A1S3Y245</accession>
<dbReference type="PANTHER" id="PTHR35218:SF9">
    <property type="entry name" value="ENDONUCLEASE_EXONUCLEASE_PHOSPHATASE DOMAIN-CONTAINING PROTEIN"/>
    <property type="match status" value="1"/>
</dbReference>
<dbReference type="PANTHER" id="PTHR35218">
    <property type="entry name" value="RNASE H DOMAIN-CONTAINING PROTEIN"/>
    <property type="match status" value="1"/>
</dbReference>
<gene>
    <name evidence="2" type="primary">LOC107771355</name>
</gene>
<sequence length="233" mass="26394">MHATTEHANAQNNIPMQMGVNHPPNVQEPVENHIKEEEEINPLLTESSVEFANLNEVKVLLFKEMLSKKFIFNCPPSMFKCSIDIRPPRDPTVGIHAVILVPCQRKTSNSNFEEEEMTVNPNHQPRMIRSTRIIFRNVLGANNDDFCRNFSDLGDTQKPCLVSLLETRMTMHGSLLNDFNFTEMIEVPSEGQSGGMAILYDHTMVTVNNFTRRGQKTLCNDREGQGTGDLAYL</sequence>
<dbReference type="KEGG" id="nta:107771355"/>
<name>A0A1S3Y245_TOBAC</name>
<feature type="compositionally biased region" description="Polar residues" evidence="1">
    <location>
        <begin position="1"/>
        <end position="15"/>
    </location>
</feature>
<dbReference type="OrthoDB" id="1305317at2759"/>
<proteinExistence type="predicted"/>
<evidence type="ECO:0000313" key="2">
    <source>
        <dbReference type="RefSeq" id="XP_016446190.1"/>
    </source>
</evidence>
<feature type="region of interest" description="Disordered" evidence="1">
    <location>
        <begin position="1"/>
        <end position="20"/>
    </location>
</feature>